<dbReference type="Proteomes" id="UP000054217">
    <property type="component" value="Unassembled WGS sequence"/>
</dbReference>
<accession>A0A0C3NBQ7</accession>
<gene>
    <name evidence="2" type="ORF">M404DRAFT_1005245</name>
</gene>
<proteinExistence type="predicted"/>
<reference evidence="2 3" key="1">
    <citation type="submission" date="2014-04" db="EMBL/GenBank/DDBJ databases">
        <authorList>
            <consortium name="DOE Joint Genome Institute"/>
            <person name="Kuo A."/>
            <person name="Kohler A."/>
            <person name="Costa M.D."/>
            <person name="Nagy L.G."/>
            <person name="Floudas D."/>
            <person name="Copeland A."/>
            <person name="Barry K.W."/>
            <person name="Cichocki N."/>
            <person name="Veneault-Fourrey C."/>
            <person name="LaButti K."/>
            <person name="Lindquist E.A."/>
            <person name="Lipzen A."/>
            <person name="Lundell T."/>
            <person name="Morin E."/>
            <person name="Murat C."/>
            <person name="Sun H."/>
            <person name="Tunlid A."/>
            <person name="Henrissat B."/>
            <person name="Grigoriev I.V."/>
            <person name="Hibbett D.S."/>
            <person name="Martin F."/>
            <person name="Nordberg H.P."/>
            <person name="Cantor M.N."/>
            <person name="Hua S.X."/>
        </authorList>
    </citation>
    <scope>NUCLEOTIDE SEQUENCE [LARGE SCALE GENOMIC DNA]</scope>
    <source>
        <strain evidence="2 3">Marx 270</strain>
    </source>
</reference>
<dbReference type="AlphaFoldDB" id="A0A0C3NBQ7"/>
<reference evidence="3" key="2">
    <citation type="submission" date="2015-01" db="EMBL/GenBank/DDBJ databases">
        <title>Evolutionary Origins and Diversification of the Mycorrhizal Mutualists.</title>
        <authorList>
            <consortium name="DOE Joint Genome Institute"/>
            <consortium name="Mycorrhizal Genomics Consortium"/>
            <person name="Kohler A."/>
            <person name="Kuo A."/>
            <person name="Nagy L.G."/>
            <person name="Floudas D."/>
            <person name="Copeland A."/>
            <person name="Barry K.W."/>
            <person name="Cichocki N."/>
            <person name="Veneault-Fourrey C."/>
            <person name="LaButti K."/>
            <person name="Lindquist E.A."/>
            <person name="Lipzen A."/>
            <person name="Lundell T."/>
            <person name="Morin E."/>
            <person name="Murat C."/>
            <person name="Riley R."/>
            <person name="Ohm R."/>
            <person name="Sun H."/>
            <person name="Tunlid A."/>
            <person name="Henrissat B."/>
            <person name="Grigoriev I.V."/>
            <person name="Hibbett D.S."/>
            <person name="Martin F."/>
        </authorList>
    </citation>
    <scope>NUCLEOTIDE SEQUENCE [LARGE SCALE GENOMIC DNA]</scope>
    <source>
        <strain evidence="3">Marx 270</strain>
    </source>
</reference>
<dbReference type="InParanoid" id="A0A0C3NBQ7"/>
<name>A0A0C3NBQ7_PISTI</name>
<feature type="region of interest" description="Disordered" evidence="1">
    <location>
        <begin position="49"/>
        <end position="70"/>
    </location>
</feature>
<evidence type="ECO:0000313" key="2">
    <source>
        <dbReference type="EMBL" id="KIN98564.1"/>
    </source>
</evidence>
<sequence>MKCLRANRKSDPRSWLHGNHSKLLRVNGRPVVGCAWHAPTYFKMTNHVPSERRGMTESRSRPVSDGFKQV</sequence>
<evidence type="ECO:0000313" key="3">
    <source>
        <dbReference type="Proteomes" id="UP000054217"/>
    </source>
</evidence>
<dbReference type="EMBL" id="KN832014">
    <property type="protein sequence ID" value="KIN98564.1"/>
    <property type="molecule type" value="Genomic_DNA"/>
</dbReference>
<evidence type="ECO:0000256" key="1">
    <source>
        <dbReference type="SAM" id="MobiDB-lite"/>
    </source>
</evidence>
<keyword evidence="3" id="KW-1185">Reference proteome</keyword>
<organism evidence="2 3">
    <name type="scientific">Pisolithus tinctorius Marx 270</name>
    <dbReference type="NCBI Taxonomy" id="870435"/>
    <lineage>
        <taxon>Eukaryota</taxon>
        <taxon>Fungi</taxon>
        <taxon>Dikarya</taxon>
        <taxon>Basidiomycota</taxon>
        <taxon>Agaricomycotina</taxon>
        <taxon>Agaricomycetes</taxon>
        <taxon>Agaricomycetidae</taxon>
        <taxon>Boletales</taxon>
        <taxon>Sclerodermatineae</taxon>
        <taxon>Pisolithaceae</taxon>
        <taxon>Pisolithus</taxon>
    </lineage>
</organism>
<dbReference type="HOGENOM" id="CLU_2758846_0_0_1"/>
<protein>
    <submittedName>
        <fullName evidence="2">Uncharacterized protein</fullName>
    </submittedName>
</protein>
<feature type="compositionally biased region" description="Basic and acidic residues" evidence="1">
    <location>
        <begin position="49"/>
        <end position="62"/>
    </location>
</feature>